<name>A0A4V1NSB4_9FIRM</name>
<feature type="transmembrane region" description="Helical" evidence="1">
    <location>
        <begin position="12"/>
        <end position="29"/>
    </location>
</feature>
<dbReference type="NCBIfam" id="NF037970">
    <property type="entry name" value="vanZ_1"/>
    <property type="match status" value="1"/>
</dbReference>
<feature type="transmembrane region" description="Helical" evidence="1">
    <location>
        <begin position="138"/>
        <end position="158"/>
    </location>
</feature>
<keyword evidence="4" id="KW-1185">Reference proteome</keyword>
<accession>A0A4V1NSB4</accession>
<dbReference type="Pfam" id="PF04892">
    <property type="entry name" value="VanZ"/>
    <property type="match status" value="1"/>
</dbReference>
<evidence type="ECO:0000259" key="2">
    <source>
        <dbReference type="Pfam" id="PF04892"/>
    </source>
</evidence>
<feature type="transmembrane region" description="Helical" evidence="1">
    <location>
        <begin position="102"/>
        <end position="118"/>
    </location>
</feature>
<dbReference type="OrthoDB" id="291892at2"/>
<proteinExistence type="predicted"/>
<sequence length="182" mass="20565">MHKVIITLLKPLSFLPALLVMYMIFSFSAQNGTESGDLSFKVSVKLVEVGSEVLDMKLTDSEIQMYANKYHHYVRKLGHMTEYCVLAITLCVPLYAYGVRGIWLYLLAGFLCAGFAATDEYHQSFVAGRGPSVRDVCIDTFGAMIGITGTQIVGWAAVKSAKELERERKRKRKQKRKKMQER</sequence>
<protein>
    <submittedName>
        <fullName evidence="3">VanZ family protein</fullName>
    </submittedName>
</protein>
<comment type="caution">
    <text evidence="3">The sequence shown here is derived from an EMBL/GenBank/DDBJ whole genome shotgun (WGS) entry which is preliminary data.</text>
</comment>
<dbReference type="InterPro" id="IPR006976">
    <property type="entry name" value="VanZ-like"/>
</dbReference>
<keyword evidence="1" id="KW-0812">Transmembrane</keyword>
<keyword evidence="1" id="KW-0472">Membrane</keyword>
<reference evidence="3 4" key="1">
    <citation type="submission" date="2019-01" db="EMBL/GenBank/DDBJ databases">
        <title>Blautia sp. nov. KGMB01111 isolated human feces.</title>
        <authorList>
            <person name="Park J.-E."/>
            <person name="Kim J.-S."/>
            <person name="Park S.-H."/>
        </authorList>
    </citation>
    <scope>NUCLEOTIDE SEQUENCE [LARGE SCALE GENOMIC DNA]</scope>
    <source>
        <strain evidence="3 4">KGMB01111</strain>
    </source>
</reference>
<feature type="domain" description="VanZ-like" evidence="2">
    <location>
        <begin position="16"/>
        <end position="149"/>
    </location>
</feature>
<organism evidence="3 4">
    <name type="scientific">Blautia faecicola</name>
    <dbReference type="NCBI Taxonomy" id="2509240"/>
    <lineage>
        <taxon>Bacteria</taxon>
        <taxon>Bacillati</taxon>
        <taxon>Bacillota</taxon>
        <taxon>Clostridia</taxon>
        <taxon>Lachnospirales</taxon>
        <taxon>Lachnospiraceae</taxon>
        <taxon>Blautia</taxon>
    </lineage>
</organism>
<keyword evidence="1" id="KW-1133">Transmembrane helix</keyword>
<feature type="transmembrane region" description="Helical" evidence="1">
    <location>
        <begin position="80"/>
        <end position="97"/>
    </location>
</feature>
<dbReference type="EMBL" id="SDKC01000001">
    <property type="protein sequence ID" value="RXS76665.1"/>
    <property type="molecule type" value="Genomic_DNA"/>
</dbReference>
<dbReference type="Proteomes" id="UP000290106">
    <property type="component" value="Unassembled WGS sequence"/>
</dbReference>
<evidence type="ECO:0000313" key="4">
    <source>
        <dbReference type="Proteomes" id="UP000290106"/>
    </source>
</evidence>
<evidence type="ECO:0000313" key="3">
    <source>
        <dbReference type="EMBL" id="RXS76665.1"/>
    </source>
</evidence>
<dbReference type="AlphaFoldDB" id="A0A4V1NSB4"/>
<evidence type="ECO:0000256" key="1">
    <source>
        <dbReference type="SAM" id="Phobius"/>
    </source>
</evidence>
<gene>
    <name evidence="3" type="ORF">ETP43_04835</name>
</gene>